<dbReference type="KEGG" id="fwa:DCMF_18835"/>
<gene>
    <name evidence="13" type="ORF">DCMF_18835</name>
</gene>
<proteinExistence type="inferred from homology"/>
<dbReference type="GO" id="GO:0046872">
    <property type="term" value="F:metal ion binding"/>
    <property type="evidence" value="ECO:0007669"/>
    <property type="project" value="UniProtKB-UniRule"/>
</dbReference>
<organism evidence="13 14">
    <name type="scientific">Formimonas warabiya</name>
    <dbReference type="NCBI Taxonomy" id="1761012"/>
    <lineage>
        <taxon>Bacteria</taxon>
        <taxon>Bacillati</taxon>
        <taxon>Bacillota</taxon>
        <taxon>Clostridia</taxon>
        <taxon>Eubacteriales</taxon>
        <taxon>Peptococcaceae</taxon>
        <taxon>Candidatus Formimonas</taxon>
    </lineage>
</organism>
<name>A0A3G1KVS3_FORW1</name>
<keyword evidence="9 12" id="KW-1133">Transmembrane helix</keyword>
<evidence type="ECO:0000313" key="13">
    <source>
        <dbReference type="EMBL" id="ATW26531.1"/>
    </source>
</evidence>
<dbReference type="GO" id="GO:0005886">
    <property type="term" value="C:plasma membrane"/>
    <property type="evidence" value="ECO:0007669"/>
    <property type="project" value="UniProtKB-SubCell"/>
</dbReference>
<evidence type="ECO:0000256" key="2">
    <source>
        <dbReference type="ARBA" id="ARBA00009819"/>
    </source>
</evidence>
<keyword evidence="14" id="KW-1185">Reference proteome</keyword>
<dbReference type="GO" id="GO:0016682">
    <property type="term" value="F:oxidoreductase activity, acting on diphenols and related substances as donors, oxygen as acceptor"/>
    <property type="evidence" value="ECO:0007669"/>
    <property type="project" value="TreeGrafter"/>
</dbReference>
<dbReference type="PANTHER" id="PTHR30365">
    <property type="entry name" value="CYTOCHROME D UBIQUINOL OXIDASE"/>
    <property type="match status" value="1"/>
</dbReference>
<sequence length="462" mass="51731">MNELLLARWQFGITTVYHFLFVPLTLGLTVLLALMEVTYVRTGDETYKRMTKFWGKLFLINFAMGVVTGIVQEFQFGMNWSGYSRFVGDIFGAPLAVEALAAFFLESTFIGLWIFGWDKLPKKVHAAAICLVAFATNLSAFWILVANSFMQAPVGYVLRNGRAEMTDFFALLTNPYVWHQFPHTILSGFTTAGFFVMGISAYHLIKKGYPDFFRRSFKWGATFGLISLVLVLGWGHVQGQYLNEVQPMKMAAAEALWDTADPAPFALVALIDEKNQTNQAEIQIPQFLSFLTYNQFSGKVEGMKDLQAQYEAQYGPGNYIPPVTTVYWSFRIMVAAGLLMLFLAVYAFYLMKKGSLERKPWFLKVMLGAILLPYIANTSGWLMAEIGRQPWIVQGLQRVEEAVSPAVSAGEVLASLLGFTLLYGILAVVDVYLLRKFAKMGPGDEEEASLLGTSAKEASLWI</sequence>
<evidence type="ECO:0000256" key="11">
    <source>
        <dbReference type="ARBA" id="ARBA00023136"/>
    </source>
</evidence>
<evidence type="ECO:0000256" key="9">
    <source>
        <dbReference type="ARBA" id="ARBA00022989"/>
    </source>
</evidence>
<keyword evidence="5 12" id="KW-0349">Heme</keyword>
<dbReference type="PANTHER" id="PTHR30365:SF15">
    <property type="entry name" value="CYTOCHROME BD UBIQUINOL OXIDASE SUBUNIT 1"/>
    <property type="match status" value="1"/>
</dbReference>
<dbReference type="GO" id="GO:0019646">
    <property type="term" value="P:aerobic electron transport chain"/>
    <property type="evidence" value="ECO:0007669"/>
    <property type="project" value="InterPro"/>
</dbReference>
<dbReference type="GO" id="GO:0070069">
    <property type="term" value="C:cytochrome complex"/>
    <property type="evidence" value="ECO:0007669"/>
    <property type="project" value="UniProtKB-UniRule"/>
</dbReference>
<feature type="transmembrane region" description="Helical" evidence="12">
    <location>
        <begin position="91"/>
        <end position="115"/>
    </location>
</feature>
<dbReference type="InterPro" id="IPR002585">
    <property type="entry name" value="Cyt-d_ubiquinol_oxidase_su_1"/>
</dbReference>
<dbReference type="RefSeq" id="WP_148135849.1">
    <property type="nucleotide sequence ID" value="NZ_CP017634.1"/>
</dbReference>
<dbReference type="PIRSF" id="PIRSF006446">
    <property type="entry name" value="Cyt_quinol_oxidase_1"/>
    <property type="match status" value="1"/>
</dbReference>
<keyword evidence="8 12" id="KW-0249">Electron transport</keyword>
<feature type="transmembrane region" description="Helical" evidence="12">
    <location>
        <begin position="185"/>
        <end position="205"/>
    </location>
</feature>
<evidence type="ECO:0000256" key="10">
    <source>
        <dbReference type="ARBA" id="ARBA00023004"/>
    </source>
</evidence>
<dbReference type="OrthoDB" id="9807042at2"/>
<dbReference type="AlphaFoldDB" id="A0A3G1KVS3"/>
<feature type="transmembrane region" description="Helical" evidence="12">
    <location>
        <begin position="20"/>
        <end position="41"/>
    </location>
</feature>
<feature type="transmembrane region" description="Helical" evidence="12">
    <location>
        <begin position="412"/>
        <end position="434"/>
    </location>
</feature>
<feature type="transmembrane region" description="Helical" evidence="12">
    <location>
        <begin position="217"/>
        <end position="237"/>
    </location>
</feature>
<reference evidence="13 14" key="1">
    <citation type="submission" date="2016-10" db="EMBL/GenBank/DDBJ databases">
        <title>Complete Genome Sequence of Peptococcaceae strain DCMF.</title>
        <authorList>
            <person name="Edwards R.J."/>
            <person name="Holland S.I."/>
            <person name="Deshpande N.P."/>
            <person name="Wong Y.K."/>
            <person name="Ertan H."/>
            <person name="Manefield M."/>
            <person name="Russell T.L."/>
            <person name="Lee M.J."/>
        </authorList>
    </citation>
    <scope>NUCLEOTIDE SEQUENCE [LARGE SCALE GENOMIC DNA]</scope>
    <source>
        <strain evidence="13 14">DCMF</strain>
    </source>
</reference>
<keyword evidence="3 12" id="KW-0813">Transport</keyword>
<dbReference type="GO" id="GO:0009055">
    <property type="term" value="F:electron transfer activity"/>
    <property type="evidence" value="ECO:0007669"/>
    <property type="project" value="UniProtKB-UniRule"/>
</dbReference>
<keyword evidence="4 12" id="KW-1003">Cell membrane</keyword>
<keyword evidence="11 12" id="KW-0472">Membrane</keyword>
<feature type="transmembrane region" description="Helical" evidence="12">
    <location>
        <begin position="53"/>
        <end position="71"/>
    </location>
</feature>
<accession>A0A3G1KVS3</accession>
<feature type="transmembrane region" description="Helical" evidence="12">
    <location>
        <begin position="328"/>
        <end position="349"/>
    </location>
</feature>
<evidence type="ECO:0000256" key="3">
    <source>
        <dbReference type="ARBA" id="ARBA00022448"/>
    </source>
</evidence>
<evidence type="ECO:0000256" key="7">
    <source>
        <dbReference type="ARBA" id="ARBA00022723"/>
    </source>
</evidence>
<dbReference type="GO" id="GO:0020037">
    <property type="term" value="F:heme binding"/>
    <property type="evidence" value="ECO:0007669"/>
    <property type="project" value="TreeGrafter"/>
</dbReference>
<dbReference type="EMBL" id="CP017634">
    <property type="protein sequence ID" value="ATW26531.1"/>
    <property type="molecule type" value="Genomic_DNA"/>
</dbReference>
<keyword evidence="7 12" id="KW-0479">Metal-binding</keyword>
<dbReference type="Proteomes" id="UP000323521">
    <property type="component" value="Chromosome"/>
</dbReference>
<evidence type="ECO:0000256" key="6">
    <source>
        <dbReference type="ARBA" id="ARBA00022692"/>
    </source>
</evidence>
<comment type="similarity">
    <text evidence="2 12">Belongs to the cytochrome ubiquinol oxidase subunit 1 family.</text>
</comment>
<evidence type="ECO:0000256" key="1">
    <source>
        <dbReference type="ARBA" id="ARBA00004651"/>
    </source>
</evidence>
<dbReference type="Pfam" id="PF01654">
    <property type="entry name" value="Cyt_bd_oxida_I"/>
    <property type="match status" value="1"/>
</dbReference>
<evidence type="ECO:0000256" key="8">
    <source>
        <dbReference type="ARBA" id="ARBA00022982"/>
    </source>
</evidence>
<keyword evidence="6 12" id="KW-0812">Transmembrane</keyword>
<evidence type="ECO:0000256" key="12">
    <source>
        <dbReference type="PIRNR" id="PIRNR006446"/>
    </source>
</evidence>
<evidence type="ECO:0000313" key="14">
    <source>
        <dbReference type="Proteomes" id="UP000323521"/>
    </source>
</evidence>
<evidence type="ECO:0000256" key="5">
    <source>
        <dbReference type="ARBA" id="ARBA00022617"/>
    </source>
</evidence>
<feature type="transmembrane region" description="Helical" evidence="12">
    <location>
        <begin position="127"/>
        <end position="150"/>
    </location>
</feature>
<feature type="transmembrane region" description="Helical" evidence="12">
    <location>
        <begin position="361"/>
        <end position="384"/>
    </location>
</feature>
<evidence type="ECO:0000256" key="4">
    <source>
        <dbReference type="ARBA" id="ARBA00022475"/>
    </source>
</evidence>
<protein>
    <submittedName>
        <fullName evidence="13">Cytochrome ubiquinol oxidase subunit I</fullName>
    </submittedName>
</protein>
<comment type="subcellular location">
    <subcellularLocation>
        <location evidence="1">Cell membrane</location>
        <topology evidence="1">Multi-pass membrane protein</topology>
    </subcellularLocation>
</comment>
<keyword evidence="10 12" id="KW-0408">Iron</keyword>